<dbReference type="AlphaFoldDB" id="A0AAD8GT27"/>
<protein>
    <submittedName>
        <fullName evidence="2">DUF3755 domain-containing protein</fullName>
    </submittedName>
</protein>
<sequence>MGSESEIAQATETSNENEGGGGGVTVNNGNDNNSAAAGIPVDDEYYNYALGPTIAALKHNPGITLNWSPQEFFLMQELLVKHASVPNATKYAIVAQHLNEKTALDVSLFVNWIKKNIYKCQGKDQFNSHIAEKKESRKRRKDDDNPSRKNKDKVEKVADPSAKSISYLTNQSDGSLYAQTAVSMDSDDGISCKDIDGANGQLLKQNAQVMDQISANLRAFKIHDNINLFCQARNNIETLLNDLDQLELMGRMPPFPVKLDENLTSNLLPPAFLLKNS</sequence>
<evidence type="ECO:0000313" key="3">
    <source>
        <dbReference type="Proteomes" id="UP001237642"/>
    </source>
</evidence>
<keyword evidence="3" id="KW-1185">Reference proteome</keyword>
<reference evidence="2" key="1">
    <citation type="submission" date="2023-02" db="EMBL/GenBank/DDBJ databases">
        <title>Genome of toxic invasive species Heracleum sosnowskyi carries increased number of genes despite the absence of recent whole-genome duplications.</title>
        <authorList>
            <person name="Schelkunov M."/>
            <person name="Shtratnikova V."/>
            <person name="Makarenko M."/>
            <person name="Klepikova A."/>
            <person name="Omelchenko D."/>
            <person name="Novikova G."/>
            <person name="Obukhova E."/>
            <person name="Bogdanov V."/>
            <person name="Penin A."/>
            <person name="Logacheva M."/>
        </authorList>
    </citation>
    <scope>NUCLEOTIDE SEQUENCE</scope>
    <source>
        <strain evidence="2">Hsosn_3</strain>
        <tissue evidence="2">Leaf</tissue>
    </source>
</reference>
<comment type="caution">
    <text evidence="2">The sequence shown here is derived from an EMBL/GenBank/DDBJ whole genome shotgun (WGS) entry which is preliminary data.</text>
</comment>
<evidence type="ECO:0000256" key="1">
    <source>
        <dbReference type="SAM" id="MobiDB-lite"/>
    </source>
</evidence>
<dbReference type="Proteomes" id="UP001237642">
    <property type="component" value="Unassembled WGS sequence"/>
</dbReference>
<evidence type="ECO:0000313" key="2">
    <source>
        <dbReference type="EMBL" id="KAK1353964.1"/>
    </source>
</evidence>
<feature type="compositionally biased region" description="Basic and acidic residues" evidence="1">
    <location>
        <begin position="130"/>
        <end position="158"/>
    </location>
</feature>
<feature type="region of interest" description="Disordered" evidence="1">
    <location>
        <begin position="129"/>
        <end position="158"/>
    </location>
</feature>
<accession>A0AAD8GT27</accession>
<feature type="region of interest" description="Disordered" evidence="1">
    <location>
        <begin position="1"/>
        <end position="31"/>
    </location>
</feature>
<gene>
    <name evidence="2" type="ORF">POM88_047220</name>
</gene>
<dbReference type="PANTHER" id="PTHR14000">
    <property type="entry name" value="FINGER CCCH DOMAIN PROTEIN, PUTATIVE (DUF3755)-RELATED"/>
    <property type="match status" value="1"/>
</dbReference>
<dbReference type="InterPro" id="IPR022228">
    <property type="entry name" value="DUF3755"/>
</dbReference>
<dbReference type="PANTHER" id="PTHR14000:SF1">
    <property type="entry name" value="HISTONE H2A DEUBIQUITINASE (DUF3755)"/>
    <property type="match status" value="1"/>
</dbReference>
<name>A0AAD8GT27_9APIA</name>
<proteinExistence type="predicted"/>
<dbReference type="EMBL" id="JAUIZM010000011">
    <property type="protein sequence ID" value="KAK1353964.1"/>
    <property type="molecule type" value="Genomic_DNA"/>
</dbReference>
<reference evidence="2" key="2">
    <citation type="submission" date="2023-05" db="EMBL/GenBank/DDBJ databases">
        <authorList>
            <person name="Schelkunov M.I."/>
        </authorList>
    </citation>
    <scope>NUCLEOTIDE SEQUENCE</scope>
    <source>
        <strain evidence="2">Hsosn_3</strain>
        <tissue evidence="2">Leaf</tissue>
    </source>
</reference>
<feature type="compositionally biased region" description="Polar residues" evidence="1">
    <location>
        <begin position="1"/>
        <end position="10"/>
    </location>
</feature>
<dbReference type="Pfam" id="PF12579">
    <property type="entry name" value="DUF3755"/>
    <property type="match status" value="1"/>
</dbReference>
<organism evidence="2 3">
    <name type="scientific">Heracleum sosnowskyi</name>
    <dbReference type="NCBI Taxonomy" id="360622"/>
    <lineage>
        <taxon>Eukaryota</taxon>
        <taxon>Viridiplantae</taxon>
        <taxon>Streptophyta</taxon>
        <taxon>Embryophyta</taxon>
        <taxon>Tracheophyta</taxon>
        <taxon>Spermatophyta</taxon>
        <taxon>Magnoliopsida</taxon>
        <taxon>eudicotyledons</taxon>
        <taxon>Gunneridae</taxon>
        <taxon>Pentapetalae</taxon>
        <taxon>asterids</taxon>
        <taxon>campanulids</taxon>
        <taxon>Apiales</taxon>
        <taxon>Apiaceae</taxon>
        <taxon>Apioideae</taxon>
        <taxon>apioid superclade</taxon>
        <taxon>Tordylieae</taxon>
        <taxon>Tordyliinae</taxon>
        <taxon>Heracleum</taxon>
    </lineage>
</organism>